<keyword evidence="3" id="KW-1185">Reference proteome</keyword>
<protein>
    <recommendedName>
        <fullName evidence="4">Lipoprotein</fullName>
    </recommendedName>
</protein>
<keyword evidence="1" id="KW-0732">Signal</keyword>
<gene>
    <name evidence="2" type="ORF">DDE23_13590</name>
</gene>
<name>A0A2T7UQ08_9RHOB</name>
<evidence type="ECO:0000313" key="3">
    <source>
        <dbReference type="Proteomes" id="UP000244810"/>
    </source>
</evidence>
<proteinExistence type="predicted"/>
<dbReference type="Proteomes" id="UP000244810">
    <property type="component" value="Unassembled WGS sequence"/>
</dbReference>
<feature type="signal peptide" evidence="1">
    <location>
        <begin position="1"/>
        <end position="19"/>
    </location>
</feature>
<accession>A0A2T7UQ08</accession>
<dbReference type="AlphaFoldDB" id="A0A2T7UQ08"/>
<evidence type="ECO:0008006" key="4">
    <source>
        <dbReference type="Google" id="ProtNLM"/>
    </source>
</evidence>
<dbReference type="OrthoDB" id="7859824at2"/>
<evidence type="ECO:0000256" key="1">
    <source>
        <dbReference type="SAM" id="SignalP"/>
    </source>
</evidence>
<comment type="caution">
    <text evidence="2">The sequence shown here is derived from an EMBL/GenBank/DDBJ whole genome shotgun (WGS) entry which is preliminary data.</text>
</comment>
<reference evidence="2 3" key="1">
    <citation type="journal article" date="2011" name="Syst. Appl. Microbiol.">
        <title>Defluviimonas denitrificans gen. nov., sp. nov., and Pararhodobacter aggregans gen. nov., sp. nov., non-phototrophic Rhodobacteraceae from the biofilter of a marine aquaculture.</title>
        <authorList>
            <person name="Foesel B.U."/>
            <person name="Drake H.L."/>
            <person name="Schramm A."/>
        </authorList>
    </citation>
    <scope>NUCLEOTIDE SEQUENCE [LARGE SCALE GENOMIC DNA]</scope>
    <source>
        <strain evidence="2 3">D1-19</strain>
    </source>
</reference>
<dbReference type="EMBL" id="QDDR01000007">
    <property type="protein sequence ID" value="PVE46719.1"/>
    <property type="molecule type" value="Genomic_DNA"/>
</dbReference>
<organism evidence="2 3">
    <name type="scientific">Pararhodobacter aggregans</name>
    <dbReference type="NCBI Taxonomy" id="404875"/>
    <lineage>
        <taxon>Bacteria</taxon>
        <taxon>Pseudomonadati</taxon>
        <taxon>Pseudomonadota</taxon>
        <taxon>Alphaproteobacteria</taxon>
        <taxon>Rhodobacterales</taxon>
        <taxon>Paracoccaceae</taxon>
        <taxon>Pararhodobacter</taxon>
    </lineage>
</organism>
<evidence type="ECO:0000313" key="2">
    <source>
        <dbReference type="EMBL" id="PVE46719.1"/>
    </source>
</evidence>
<dbReference type="RefSeq" id="WP_107752291.1">
    <property type="nucleotide sequence ID" value="NZ_QBKF01000007.1"/>
</dbReference>
<feature type="chain" id="PRO_5015618014" description="Lipoprotein" evidence="1">
    <location>
        <begin position="20"/>
        <end position="100"/>
    </location>
</feature>
<sequence length="100" mass="10611">MRPLLALLLLAACASPDRAFWGAEEGRVTLDGRDYAVYVDRDRARPRVQVIRLGYARRGQHQAILAAMPRAAEAVSGCALVAGSAQGDSGVMNARLDCGG</sequence>